<evidence type="ECO:0000313" key="2">
    <source>
        <dbReference type="EMBL" id="CZX70329.1"/>
    </source>
</evidence>
<keyword evidence="5" id="KW-1185">Reference proteome</keyword>
<dbReference type="NCBIfam" id="TIGR03940">
    <property type="entry name" value="PGA_PgaD"/>
    <property type="match status" value="1"/>
</dbReference>
<dbReference type="GO" id="GO:0043709">
    <property type="term" value="P:cell adhesion involved in single-species biofilm formation"/>
    <property type="evidence" value="ECO:0007669"/>
    <property type="project" value="InterPro"/>
</dbReference>
<dbReference type="Pfam" id="PF13994">
    <property type="entry name" value="PgaD"/>
    <property type="match status" value="1"/>
</dbReference>
<dbReference type="Proteomes" id="UP000236063">
    <property type="component" value="Unassembled WGS sequence"/>
</dbReference>
<dbReference type="GeneID" id="48575259"/>
<proteinExistence type="predicted"/>
<dbReference type="OrthoDB" id="7018808at2"/>
<reference evidence="3 5" key="2">
    <citation type="submission" date="2018-01" db="EMBL/GenBank/DDBJ databases">
        <title>Multi-drug resistant Enterobacter species isolated from the International Space Station and comparative genomic analyses with human pathogenic strains.</title>
        <authorList>
            <person name="Singh N.K."/>
            <person name="Bezdan D."/>
            <person name="McIntyre A."/>
            <person name="Sielaff A.C."/>
            <person name="Wheeler K."/>
            <person name="Mason C."/>
            <person name="Venkateswaran K."/>
        </authorList>
    </citation>
    <scope>NUCLEOTIDE SEQUENCE [LARGE SCALE GENOMIC DNA]</scope>
    <source>
        <strain evidence="3 5">IF2SW-P2</strain>
    </source>
</reference>
<sequence>MNENTLILTEHRLLPRLFDAALTVVAWGGFLFFLYARLWMQLTEESDHRWSVIIASFNTVLIYLLFAALNGWLLILWYQYNRRRANVRRRQPGLLHHDELARSFNVSPQLISEMSQHNLLTVYHDQIGRIIELKTSAQQDEEAQ</sequence>
<dbReference type="EMBL" id="FJZI01000005">
    <property type="protein sequence ID" value="CZX70329.1"/>
    <property type="molecule type" value="Genomic_DNA"/>
</dbReference>
<dbReference type="EMBL" id="POUR01000001">
    <property type="protein sequence ID" value="PNF69247.1"/>
    <property type="molecule type" value="Genomic_DNA"/>
</dbReference>
<evidence type="ECO:0000313" key="5">
    <source>
        <dbReference type="Proteomes" id="UP000236063"/>
    </source>
</evidence>
<feature type="transmembrane region" description="Helical" evidence="1">
    <location>
        <begin position="60"/>
        <end position="80"/>
    </location>
</feature>
<evidence type="ECO:0000313" key="4">
    <source>
        <dbReference type="Proteomes" id="UP000076063"/>
    </source>
</evidence>
<dbReference type="InterPro" id="IPR023829">
    <property type="entry name" value="PGA_PgaD"/>
</dbReference>
<evidence type="ECO:0000313" key="3">
    <source>
        <dbReference type="EMBL" id="PNF69247.1"/>
    </source>
</evidence>
<dbReference type="AlphaFoldDB" id="A0A3S0IGC4"/>
<comment type="caution">
    <text evidence="2">The sequence shown here is derived from an EMBL/GenBank/DDBJ whole genome shotgun (WGS) entry which is preliminary data.</text>
</comment>
<organism evidence="2 4">
    <name type="scientific">Enterobacter bugandensis</name>
    <dbReference type="NCBI Taxonomy" id="881260"/>
    <lineage>
        <taxon>Bacteria</taxon>
        <taxon>Pseudomonadati</taxon>
        <taxon>Pseudomonadota</taxon>
        <taxon>Gammaproteobacteria</taxon>
        <taxon>Enterobacterales</taxon>
        <taxon>Enterobacteriaceae</taxon>
        <taxon>Enterobacter</taxon>
    </lineage>
</organism>
<protein>
    <submittedName>
        <fullName evidence="2">Hemin storage system protein</fullName>
    </submittedName>
    <submittedName>
        <fullName evidence="3">Poly-beta-1,6-N-acetyl-D-glucosamine biosynthesis protein PgaD</fullName>
    </submittedName>
</protein>
<dbReference type="Proteomes" id="UP000076063">
    <property type="component" value="Unassembled WGS sequence"/>
</dbReference>
<dbReference type="NCBIfam" id="NF011179">
    <property type="entry name" value="PRK14584.1"/>
    <property type="match status" value="1"/>
</dbReference>
<gene>
    <name evidence="2" type="primary">hmsS</name>
    <name evidence="3" type="ORF">C1167_15370</name>
    <name evidence="2" type="ORF">SAMEA2273372_02738</name>
</gene>
<keyword evidence="1" id="KW-0812">Transmembrane</keyword>
<reference evidence="2 4" key="1">
    <citation type="submission" date="2016-03" db="EMBL/GenBank/DDBJ databases">
        <authorList>
            <consortium name="Pathogen Informatics"/>
        </authorList>
    </citation>
    <scope>NUCLEOTIDE SEQUENCE [LARGE SCALE GENOMIC DNA]</scope>
    <source>
        <strain evidence="4">e1527</strain>
        <strain evidence="2">E1527</strain>
    </source>
</reference>
<dbReference type="RefSeq" id="WP_045260787.1">
    <property type="nucleotide sequence ID" value="NZ_AP022508.1"/>
</dbReference>
<feature type="transmembrane region" description="Helical" evidence="1">
    <location>
        <begin position="20"/>
        <end position="40"/>
    </location>
</feature>
<accession>A0A3S0IGC4</accession>
<keyword evidence="1" id="KW-1133">Transmembrane helix</keyword>
<name>A0A3S0IGC4_9ENTR</name>
<evidence type="ECO:0000256" key="1">
    <source>
        <dbReference type="SAM" id="Phobius"/>
    </source>
</evidence>
<keyword evidence="1" id="KW-0472">Membrane</keyword>